<dbReference type="SUPFAM" id="SSF54506">
    <property type="entry name" value="Diaminopimelate epimerase-like"/>
    <property type="match status" value="1"/>
</dbReference>
<evidence type="ECO:0000256" key="2">
    <source>
        <dbReference type="ARBA" id="ARBA00010219"/>
    </source>
</evidence>
<dbReference type="InterPro" id="IPR018510">
    <property type="entry name" value="DAP_epimerase_AS"/>
</dbReference>
<dbReference type="PANTHER" id="PTHR31689">
    <property type="entry name" value="DIAMINOPIMELATE EPIMERASE, CHLOROPLASTIC"/>
    <property type="match status" value="1"/>
</dbReference>
<dbReference type="PANTHER" id="PTHR31689:SF0">
    <property type="entry name" value="DIAMINOPIMELATE EPIMERASE"/>
    <property type="match status" value="1"/>
</dbReference>
<evidence type="ECO:0000256" key="4">
    <source>
        <dbReference type="ARBA" id="ARBA00022605"/>
    </source>
</evidence>
<comment type="pathway">
    <text evidence="1">Amino-acid biosynthesis; L-lysine biosynthesis via DAP pathway; DL-2,6-diaminopimelate from LL-2,6-diaminopimelate: step 1/1.</text>
</comment>
<dbReference type="EMBL" id="JANCMW010000098">
    <property type="protein sequence ID" value="MDF0752822.1"/>
    <property type="molecule type" value="Genomic_DNA"/>
</dbReference>
<accession>A0ABT5YGK1</accession>
<evidence type="ECO:0000256" key="6">
    <source>
        <dbReference type="ARBA" id="ARBA00023235"/>
    </source>
</evidence>
<feature type="non-terminal residue" evidence="9">
    <location>
        <position position="92"/>
    </location>
</feature>
<keyword evidence="6" id="KW-0413">Isomerase</keyword>
<keyword evidence="4" id="KW-0028">Amino-acid biosynthesis</keyword>
<evidence type="ECO:0000256" key="3">
    <source>
        <dbReference type="ARBA" id="ARBA00013080"/>
    </source>
</evidence>
<organism evidence="9 10">
    <name type="scientific">Marinobacter iranensis</name>
    <dbReference type="NCBI Taxonomy" id="2962607"/>
    <lineage>
        <taxon>Bacteria</taxon>
        <taxon>Pseudomonadati</taxon>
        <taxon>Pseudomonadota</taxon>
        <taxon>Gammaproteobacteria</taxon>
        <taxon>Pseudomonadales</taxon>
        <taxon>Marinobacteraceae</taxon>
        <taxon>Marinobacter</taxon>
    </lineage>
</organism>
<comment type="caution">
    <text evidence="9">The sequence shown here is derived from an EMBL/GenBank/DDBJ whole genome shotgun (WGS) entry which is preliminary data.</text>
</comment>
<evidence type="ECO:0000256" key="5">
    <source>
        <dbReference type="ARBA" id="ARBA00023154"/>
    </source>
</evidence>
<proteinExistence type="inferred from homology"/>
<keyword evidence="5" id="KW-0457">Lysine biosynthesis</keyword>
<evidence type="ECO:0000256" key="1">
    <source>
        <dbReference type="ARBA" id="ARBA00005196"/>
    </source>
</evidence>
<feature type="non-terminal residue" evidence="9">
    <location>
        <position position="1"/>
    </location>
</feature>
<gene>
    <name evidence="9" type="ORF">NLU14_21590</name>
</gene>
<evidence type="ECO:0000313" key="9">
    <source>
        <dbReference type="EMBL" id="MDF0752822.1"/>
    </source>
</evidence>
<protein>
    <recommendedName>
        <fullName evidence="3">diaminopimelate epimerase</fullName>
        <ecNumber evidence="3">5.1.1.7</ecNumber>
    </recommendedName>
</protein>
<keyword evidence="10" id="KW-1185">Reference proteome</keyword>
<dbReference type="Pfam" id="PF01678">
    <property type="entry name" value="DAP_epimerase"/>
    <property type="match status" value="1"/>
</dbReference>
<dbReference type="EC" id="5.1.1.7" evidence="3"/>
<dbReference type="PROSITE" id="PS01326">
    <property type="entry name" value="DAP_EPIMERASE"/>
    <property type="match status" value="1"/>
</dbReference>
<comment type="similarity">
    <text evidence="2">Belongs to the diaminopimelate epimerase family.</text>
</comment>
<dbReference type="Proteomes" id="UP001143391">
    <property type="component" value="Unassembled WGS sequence"/>
</dbReference>
<feature type="active site" evidence="8">
    <location>
        <position position="46"/>
    </location>
</feature>
<reference evidence="9" key="1">
    <citation type="submission" date="2022-07" db="EMBL/GenBank/DDBJ databases">
        <title>Marinobacter iranensis a new bacterium isolate from a hipersaline lake in Iran.</title>
        <authorList>
            <person name="Mohammad A.M.A."/>
            <person name="Cristina S.-P."/>
            <person name="Antonio V."/>
        </authorList>
    </citation>
    <scope>NUCLEOTIDE SEQUENCE</scope>
    <source>
        <strain evidence="9">71-i</strain>
    </source>
</reference>
<sequence>AAERAVKLCNRYFGIGADGLVYILPSERADFKMRIINSDGSEAEQCGNAIRCVAKYVYDNRLVDRDAITIETLGAGVQPVQLEVEGGLVRRV</sequence>
<evidence type="ECO:0000313" key="10">
    <source>
        <dbReference type="Proteomes" id="UP001143391"/>
    </source>
</evidence>
<evidence type="ECO:0000256" key="7">
    <source>
        <dbReference type="ARBA" id="ARBA00051712"/>
    </source>
</evidence>
<dbReference type="InterPro" id="IPR001653">
    <property type="entry name" value="DAP_epimerase_DapF"/>
</dbReference>
<evidence type="ECO:0000256" key="8">
    <source>
        <dbReference type="PROSITE-ProRule" id="PRU10125"/>
    </source>
</evidence>
<name>A0ABT5YGK1_9GAMM</name>
<dbReference type="Gene3D" id="3.10.310.10">
    <property type="entry name" value="Diaminopimelate Epimerase, Chain A, domain 1"/>
    <property type="match status" value="1"/>
</dbReference>
<comment type="catalytic activity">
    <reaction evidence="7">
        <text>(2S,6S)-2,6-diaminopimelate = meso-2,6-diaminopimelate</text>
        <dbReference type="Rhea" id="RHEA:15393"/>
        <dbReference type="ChEBI" id="CHEBI:57609"/>
        <dbReference type="ChEBI" id="CHEBI:57791"/>
        <dbReference type="EC" id="5.1.1.7"/>
    </reaction>
</comment>